<dbReference type="Proteomes" id="UP000070174">
    <property type="component" value="Unassembled WGS sequence"/>
</dbReference>
<dbReference type="AlphaFoldDB" id="A0A133PHM1"/>
<dbReference type="InterPro" id="IPR021321">
    <property type="entry name" value="DUF2922"/>
</dbReference>
<protein>
    <recommendedName>
        <fullName evidence="3">DUF2922 domain-containing protein</fullName>
    </recommendedName>
</protein>
<dbReference type="EMBL" id="LRQE01000047">
    <property type="protein sequence ID" value="KXA28064.1"/>
    <property type="molecule type" value="Genomic_DNA"/>
</dbReference>
<gene>
    <name evidence="1" type="ORF">HMPREF3229_01788</name>
</gene>
<name>A0A133PHM1_9FIRM</name>
<sequence>MYFMKGEFFMKETRTLRMSFVDEGGKPWTLTISNPMENVGIEDVKAVSNNITSNKLVKGKVGFVKTFNGAAIVTRKETALG</sequence>
<dbReference type="PATRIC" id="fig|54005.3.peg.1751"/>
<reference evidence="1 2" key="1">
    <citation type="submission" date="2016-01" db="EMBL/GenBank/DDBJ databases">
        <authorList>
            <person name="Oliw E.H."/>
        </authorList>
    </citation>
    <scope>NUCLEOTIDE SEQUENCE [LARGE SCALE GENOMIC DNA]</scope>
    <source>
        <strain evidence="1 2">CMW7756A</strain>
    </source>
</reference>
<evidence type="ECO:0008006" key="3">
    <source>
        <dbReference type="Google" id="ProtNLM"/>
    </source>
</evidence>
<evidence type="ECO:0000313" key="2">
    <source>
        <dbReference type="Proteomes" id="UP000070174"/>
    </source>
</evidence>
<accession>A0A133PHM1</accession>
<dbReference type="Pfam" id="PF11148">
    <property type="entry name" value="DUF2922"/>
    <property type="match status" value="1"/>
</dbReference>
<proteinExistence type="predicted"/>
<organism evidence="1">
    <name type="scientific">Peptoniphilus harei</name>
    <dbReference type="NCBI Taxonomy" id="54005"/>
    <lineage>
        <taxon>Bacteria</taxon>
        <taxon>Bacillati</taxon>
        <taxon>Bacillota</taxon>
        <taxon>Tissierellia</taxon>
        <taxon>Tissierellales</taxon>
        <taxon>Peptoniphilaceae</taxon>
        <taxon>Peptoniphilus</taxon>
    </lineage>
</organism>
<evidence type="ECO:0000313" key="1">
    <source>
        <dbReference type="EMBL" id="KXA28064.1"/>
    </source>
</evidence>
<comment type="caution">
    <text evidence="1">The sequence shown here is derived from an EMBL/GenBank/DDBJ whole genome shotgun (WGS) entry which is preliminary data.</text>
</comment>